<name>A0A162L3P5_9PROT</name>
<keyword evidence="1" id="KW-0805">Transcription regulation</keyword>
<protein>
    <submittedName>
        <fullName evidence="6">Transcriptional regulator</fullName>
    </submittedName>
</protein>
<dbReference type="SMART" id="SM00100">
    <property type="entry name" value="cNMP"/>
    <property type="match status" value="1"/>
</dbReference>
<dbReference type="InterPro" id="IPR050397">
    <property type="entry name" value="Env_Response_Regulators"/>
</dbReference>
<keyword evidence="3" id="KW-0804">Transcription</keyword>
<evidence type="ECO:0000313" key="6">
    <source>
        <dbReference type="EMBL" id="KYO53152.1"/>
    </source>
</evidence>
<dbReference type="InterPro" id="IPR012318">
    <property type="entry name" value="HTH_CRP"/>
</dbReference>
<dbReference type="InterPro" id="IPR018488">
    <property type="entry name" value="cNMP-bd_CS"/>
</dbReference>
<evidence type="ECO:0000256" key="2">
    <source>
        <dbReference type="ARBA" id="ARBA00023125"/>
    </source>
</evidence>
<proteinExistence type="predicted"/>
<dbReference type="EMBL" id="LPZR01000124">
    <property type="protein sequence ID" value="KYO53152.1"/>
    <property type="molecule type" value="Genomic_DNA"/>
</dbReference>
<organism evidence="6 7">
    <name type="scientific">Tistrella mobilis</name>
    <dbReference type="NCBI Taxonomy" id="171437"/>
    <lineage>
        <taxon>Bacteria</taxon>
        <taxon>Pseudomonadati</taxon>
        <taxon>Pseudomonadota</taxon>
        <taxon>Alphaproteobacteria</taxon>
        <taxon>Geminicoccales</taxon>
        <taxon>Geminicoccaceae</taxon>
        <taxon>Tistrella</taxon>
    </lineage>
</organism>
<dbReference type="GO" id="GO:0005829">
    <property type="term" value="C:cytosol"/>
    <property type="evidence" value="ECO:0007669"/>
    <property type="project" value="TreeGrafter"/>
</dbReference>
<dbReference type="Pfam" id="PF00027">
    <property type="entry name" value="cNMP_binding"/>
    <property type="match status" value="1"/>
</dbReference>
<dbReference type="SUPFAM" id="SSF46785">
    <property type="entry name" value="Winged helix' DNA-binding domain"/>
    <property type="match status" value="1"/>
</dbReference>
<dbReference type="InterPro" id="IPR014710">
    <property type="entry name" value="RmlC-like_jellyroll"/>
</dbReference>
<evidence type="ECO:0000259" key="5">
    <source>
        <dbReference type="PROSITE" id="PS51063"/>
    </source>
</evidence>
<dbReference type="PANTHER" id="PTHR24567">
    <property type="entry name" value="CRP FAMILY TRANSCRIPTIONAL REGULATORY PROTEIN"/>
    <property type="match status" value="1"/>
</dbReference>
<dbReference type="PROSITE" id="PS00888">
    <property type="entry name" value="CNMP_BINDING_1"/>
    <property type="match status" value="1"/>
</dbReference>
<dbReference type="GO" id="GO:0003677">
    <property type="term" value="F:DNA binding"/>
    <property type="evidence" value="ECO:0007669"/>
    <property type="project" value="UniProtKB-KW"/>
</dbReference>
<dbReference type="GeneID" id="97239681"/>
<dbReference type="SUPFAM" id="SSF51206">
    <property type="entry name" value="cAMP-binding domain-like"/>
    <property type="match status" value="1"/>
</dbReference>
<dbReference type="PANTHER" id="PTHR24567:SF26">
    <property type="entry name" value="REGULATORY PROTEIN YEIL"/>
    <property type="match status" value="1"/>
</dbReference>
<dbReference type="Gene3D" id="1.10.10.10">
    <property type="entry name" value="Winged helix-like DNA-binding domain superfamily/Winged helix DNA-binding domain"/>
    <property type="match status" value="1"/>
</dbReference>
<dbReference type="AlphaFoldDB" id="A0A162L3P5"/>
<dbReference type="Pfam" id="PF13545">
    <property type="entry name" value="HTH_Crp_2"/>
    <property type="match status" value="1"/>
</dbReference>
<dbReference type="CDD" id="cd00038">
    <property type="entry name" value="CAP_ED"/>
    <property type="match status" value="1"/>
</dbReference>
<dbReference type="Gene3D" id="2.60.120.10">
    <property type="entry name" value="Jelly Rolls"/>
    <property type="match status" value="1"/>
</dbReference>
<dbReference type="InterPro" id="IPR018490">
    <property type="entry name" value="cNMP-bd_dom_sf"/>
</dbReference>
<dbReference type="InterPro" id="IPR000595">
    <property type="entry name" value="cNMP-bd_dom"/>
</dbReference>
<dbReference type="InterPro" id="IPR036388">
    <property type="entry name" value="WH-like_DNA-bd_sf"/>
</dbReference>
<reference evidence="6 7" key="1">
    <citation type="submission" date="2015-12" db="EMBL/GenBank/DDBJ databases">
        <title>Genome sequence of Tistrella mobilis MCCC 1A02139.</title>
        <authorList>
            <person name="Lu L."/>
            <person name="Lai Q."/>
            <person name="Shao Z."/>
            <person name="Qian P."/>
        </authorList>
    </citation>
    <scope>NUCLEOTIDE SEQUENCE [LARGE SCALE GENOMIC DNA]</scope>
    <source>
        <strain evidence="6 7">MCCC 1A02139</strain>
    </source>
</reference>
<gene>
    <name evidence="6" type="ORF">AUP44_04010</name>
</gene>
<evidence type="ECO:0000256" key="3">
    <source>
        <dbReference type="ARBA" id="ARBA00023163"/>
    </source>
</evidence>
<evidence type="ECO:0000256" key="1">
    <source>
        <dbReference type="ARBA" id="ARBA00023015"/>
    </source>
</evidence>
<feature type="domain" description="HTH crp-type" evidence="5">
    <location>
        <begin position="147"/>
        <end position="215"/>
    </location>
</feature>
<sequence length="234" mass="26168">MRANDLPEVRALPLFRSMEPENFSDLMNAAYLQRFPRQVDLIFEGEPADFLYIVVEGCVELFSRHAARETTLAMVRPVRSFILAAVIRDAVYLMSARTTEVSRLLMIPSENIRAAFEKDAAFARAIVTELAVGFRTMVKEYKALKLRSGTERLAARLLIQNDAQGATGRVVLPYDKKTLASLLGMTPENLSRSFAALKKYGVGVDGNTIDITDIEAVKRFCRPSVLIDADEDIF</sequence>
<keyword evidence="2" id="KW-0238">DNA-binding</keyword>
<dbReference type="NCBIfam" id="NF006901">
    <property type="entry name" value="PRK09392.1"/>
    <property type="match status" value="1"/>
</dbReference>
<dbReference type="PROSITE" id="PS50042">
    <property type="entry name" value="CNMP_BINDING_3"/>
    <property type="match status" value="1"/>
</dbReference>
<comment type="caution">
    <text evidence="6">The sequence shown here is derived from an EMBL/GenBank/DDBJ whole genome shotgun (WGS) entry which is preliminary data.</text>
</comment>
<evidence type="ECO:0000259" key="4">
    <source>
        <dbReference type="PROSITE" id="PS50042"/>
    </source>
</evidence>
<dbReference type="GO" id="GO:0003700">
    <property type="term" value="F:DNA-binding transcription factor activity"/>
    <property type="evidence" value="ECO:0007669"/>
    <property type="project" value="TreeGrafter"/>
</dbReference>
<dbReference type="PROSITE" id="PS51063">
    <property type="entry name" value="HTH_CRP_2"/>
    <property type="match status" value="1"/>
</dbReference>
<dbReference type="RefSeq" id="WP_062763740.1">
    <property type="nucleotide sequence ID" value="NZ_CP121043.1"/>
</dbReference>
<dbReference type="InterPro" id="IPR036390">
    <property type="entry name" value="WH_DNA-bd_sf"/>
</dbReference>
<dbReference type="Proteomes" id="UP000075787">
    <property type="component" value="Unassembled WGS sequence"/>
</dbReference>
<accession>A0A162L3P5</accession>
<evidence type="ECO:0000313" key="7">
    <source>
        <dbReference type="Proteomes" id="UP000075787"/>
    </source>
</evidence>
<dbReference type="OrthoDB" id="190787at2"/>
<feature type="domain" description="Cyclic nucleotide-binding" evidence="4">
    <location>
        <begin position="14"/>
        <end position="133"/>
    </location>
</feature>